<evidence type="ECO:0000313" key="1">
    <source>
        <dbReference type="EMBL" id="CDM36958.1"/>
    </source>
</evidence>
<dbReference type="Proteomes" id="UP000030686">
    <property type="component" value="Unassembled WGS sequence"/>
</dbReference>
<keyword evidence="2" id="KW-1185">Reference proteome</keyword>
<evidence type="ECO:0000313" key="2">
    <source>
        <dbReference type="Proteomes" id="UP000030686"/>
    </source>
</evidence>
<reference evidence="1" key="1">
    <citation type="journal article" date="2014" name="Nat. Commun.">
        <title>Multiple recent horizontal transfers of a large genomic region in cheese making fungi.</title>
        <authorList>
            <person name="Cheeseman K."/>
            <person name="Ropars J."/>
            <person name="Renault P."/>
            <person name="Dupont J."/>
            <person name="Gouzy J."/>
            <person name="Branca A."/>
            <person name="Abraham A.L."/>
            <person name="Ceppi M."/>
            <person name="Conseiller E."/>
            <person name="Debuchy R."/>
            <person name="Malagnac F."/>
            <person name="Goarin A."/>
            <person name="Silar P."/>
            <person name="Lacoste S."/>
            <person name="Sallet E."/>
            <person name="Bensimon A."/>
            <person name="Giraud T."/>
            <person name="Brygoo Y."/>
        </authorList>
    </citation>
    <scope>NUCLEOTIDE SEQUENCE [LARGE SCALE GENOMIC DNA]</scope>
    <source>
        <strain evidence="1">FM164</strain>
    </source>
</reference>
<name>W6QJH5_PENRF</name>
<proteinExistence type="predicted"/>
<gene>
    <name evidence="1" type="ORF">PROQFM164_S05g000791</name>
</gene>
<organism evidence="1 2">
    <name type="scientific">Penicillium roqueforti (strain FM164)</name>
    <dbReference type="NCBI Taxonomy" id="1365484"/>
    <lineage>
        <taxon>Eukaryota</taxon>
        <taxon>Fungi</taxon>
        <taxon>Dikarya</taxon>
        <taxon>Ascomycota</taxon>
        <taxon>Pezizomycotina</taxon>
        <taxon>Eurotiomycetes</taxon>
        <taxon>Eurotiomycetidae</taxon>
        <taxon>Eurotiales</taxon>
        <taxon>Aspergillaceae</taxon>
        <taxon>Penicillium</taxon>
    </lineage>
</organism>
<sequence length="55" mass="6430">MPRRTAVFGPQDIVEIAAQTASFRANKITRLFNVDHWPQIPDRHWIKCMQPPKDT</sequence>
<protein>
    <submittedName>
        <fullName evidence="1">Uncharacterized protein</fullName>
    </submittedName>
</protein>
<dbReference type="AlphaFoldDB" id="W6QJH5"/>
<dbReference type="EMBL" id="HG792019">
    <property type="protein sequence ID" value="CDM36958.1"/>
    <property type="molecule type" value="Genomic_DNA"/>
</dbReference>
<accession>W6QJH5</accession>